<dbReference type="InterPro" id="IPR050983">
    <property type="entry name" value="GST_Omega/HSP26"/>
</dbReference>
<dbReference type="SUPFAM" id="SSF52833">
    <property type="entry name" value="Thioredoxin-like"/>
    <property type="match status" value="1"/>
</dbReference>
<dbReference type="InterPro" id="IPR036282">
    <property type="entry name" value="Glutathione-S-Trfase_C_sf"/>
</dbReference>
<dbReference type="AlphaFoldDB" id="A0A6A6JI15"/>
<dbReference type="EMBL" id="ML986494">
    <property type="protein sequence ID" value="KAF2276052.1"/>
    <property type="molecule type" value="Genomic_DNA"/>
</dbReference>
<dbReference type="PROSITE" id="PS50405">
    <property type="entry name" value="GST_CTER"/>
    <property type="match status" value="1"/>
</dbReference>
<dbReference type="InterPro" id="IPR010987">
    <property type="entry name" value="Glutathione-S-Trfase_C-like"/>
</dbReference>
<dbReference type="Pfam" id="PF13410">
    <property type="entry name" value="GST_C_2"/>
    <property type="match status" value="1"/>
</dbReference>
<dbReference type="OrthoDB" id="4951845at2759"/>
<dbReference type="InterPro" id="IPR004045">
    <property type="entry name" value="Glutathione_S-Trfase_N"/>
</dbReference>
<dbReference type="GeneID" id="54548035"/>
<keyword evidence="6" id="KW-1185">Reference proteome</keyword>
<dbReference type="Pfam" id="PF13417">
    <property type="entry name" value="GST_N_3"/>
    <property type="match status" value="1"/>
</dbReference>
<protein>
    <recommendedName>
        <fullName evidence="7">Glutathione transferase</fullName>
    </recommendedName>
</protein>
<dbReference type="CDD" id="cd00570">
    <property type="entry name" value="GST_N_family"/>
    <property type="match status" value="1"/>
</dbReference>
<evidence type="ECO:0000256" key="1">
    <source>
        <dbReference type="ARBA" id="ARBA00023002"/>
    </source>
</evidence>
<dbReference type="Gene3D" id="3.40.30.10">
    <property type="entry name" value="Glutaredoxin"/>
    <property type="match status" value="1"/>
</dbReference>
<evidence type="ECO:0000313" key="6">
    <source>
        <dbReference type="Proteomes" id="UP000800097"/>
    </source>
</evidence>
<keyword evidence="1" id="KW-0560">Oxidoreductase</keyword>
<name>A0A6A6JI15_WESOR</name>
<dbReference type="Proteomes" id="UP000800097">
    <property type="component" value="Unassembled WGS sequence"/>
</dbReference>
<evidence type="ECO:0000313" key="5">
    <source>
        <dbReference type="EMBL" id="KAF2276052.1"/>
    </source>
</evidence>
<dbReference type="SFLD" id="SFLDG00358">
    <property type="entry name" value="Main_(cytGST)"/>
    <property type="match status" value="1"/>
</dbReference>
<proteinExistence type="predicted"/>
<feature type="compositionally biased region" description="Gly residues" evidence="2">
    <location>
        <begin position="181"/>
        <end position="191"/>
    </location>
</feature>
<dbReference type="PANTHER" id="PTHR43968">
    <property type="match status" value="1"/>
</dbReference>
<sequence>KSHSQFQGMKLIPNPPNLKEWRDRLFHVNEMITLTEDEFQTYFPHVDNVYSHRSTQPHKRKRIIVHYWECRLKGRPPGSKKSTDPNKHKRKRVARARDLCDVKIKITEYADAADYTEQTRLPPPGESVAGSNAGGSGTVVMGQTSMVAKGQVGWGMQAMGLMQASTGSVPRKIYTLERVNGKGGNGRGDGVPGPHRHTLEESDAVKKNSVVRWMLKNELERKKQMSGDPSKKTYHKKATGAALATVKEHSKDADLKLYGSCFCPFVQRVWISLEHKSLPYQYIEVDPYKKPQSLLSINPRGLVPALRHGPHWSCYESTVLMEYLEDLNQGAPLLPSDPQTKATCRLWTDHVNRYIVPAFYRLLQAQEAEKQTEHATELRDAIQKLVDAADPQGPFFLGQTFGFVDAQMAPWVLRLRRVLRPYRGWPEPEPGSRWARWVEAIEEEASVKRTTSTDELYWDSYERYAENRPGTSEVARAVNEGRGLP</sequence>
<feature type="non-terminal residue" evidence="5">
    <location>
        <position position="485"/>
    </location>
</feature>
<dbReference type="GO" id="GO:0004364">
    <property type="term" value="F:glutathione transferase activity"/>
    <property type="evidence" value="ECO:0007669"/>
    <property type="project" value="InterPro"/>
</dbReference>
<dbReference type="InterPro" id="IPR040079">
    <property type="entry name" value="Glutathione_S-Trfase"/>
</dbReference>
<dbReference type="SUPFAM" id="SSF47616">
    <property type="entry name" value="GST C-terminal domain-like"/>
    <property type="match status" value="1"/>
</dbReference>
<reference evidence="5" key="1">
    <citation type="journal article" date="2020" name="Stud. Mycol.">
        <title>101 Dothideomycetes genomes: a test case for predicting lifestyles and emergence of pathogens.</title>
        <authorList>
            <person name="Haridas S."/>
            <person name="Albert R."/>
            <person name="Binder M."/>
            <person name="Bloem J."/>
            <person name="Labutti K."/>
            <person name="Salamov A."/>
            <person name="Andreopoulos B."/>
            <person name="Baker S."/>
            <person name="Barry K."/>
            <person name="Bills G."/>
            <person name="Bluhm B."/>
            <person name="Cannon C."/>
            <person name="Castanera R."/>
            <person name="Culley D."/>
            <person name="Daum C."/>
            <person name="Ezra D."/>
            <person name="Gonzalez J."/>
            <person name="Henrissat B."/>
            <person name="Kuo A."/>
            <person name="Liang C."/>
            <person name="Lipzen A."/>
            <person name="Lutzoni F."/>
            <person name="Magnuson J."/>
            <person name="Mondo S."/>
            <person name="Nolan M."/>
            <person name="Ohm R."/>
            <person name="Pangilinan J."/>
            <person name="Park H.-J."/>
            <person name="Ramirez L."/>
            <person name="Alfaro M."/>
            <person name="Sun H."/>
            <person name="Tritt A."/>
            <person name="Yoshinaga Y."/>
            <person name="Zwiers L.-H."/>
            <person name="Turgeon B."/>
            <person name="Goodwin S."/>
            <person name="Spatafora J."/>
            <person name="Crous P."/>
            <person name="Grigoriev I."/>
        </authorList>
    </citation>
    <scope>NUCLEOTIDE SEQUENCE</scope>
    <source>
        <strain evidence="5">CBS 379.55</strain>
    </source>
</reference>
<dbReference type="PANTHER" id="PTHR43968:SF6">
    <property type="entry name" value="GLUTATHIONE S-TRANSFERASE OMEGA"/>
    <property type="match status" value="1"/>
</dbReference>
<feature type="domain" description="GST N-terminal" evidence="3">
    <location>
        <begin position="253"/>
        <end position="332"/>
    </location>
</feature>
<organism evidence="5 6">
    <name type="scientific">Westerdykella ornata</name>
    <dbReference type="NCBI Taxonomy" id="318751"/>
    <lineage>
        <taxon>Eukaryota</taxon>
        <taxon>Fungi</taxon>
        <taxon>Dikarya</taxon>
        <taxon>Ascomycota</taxon>
        <taxon>Pezizomycotina</taxon>
        <taxon>Dothideomycetes</taxon>
        <taxon>Pleosporomycetidae</taxon>
        <taxon>Pleosporales</taxon>
        <taxon>Sporormiaceae</taxon>
        <taxon>Westerdykella</taxon>
    </lineage>
</organism>
<feature type="non-terminal residue" evidence="5">
    <location>
        <position position="1"/>
    </location>
</feature>
<evidence type="ECO:0000256" key="2">
    <source>
        <dbReference type="SAM" id="MobiDB-lite"/>
    </source>
</evidence>
<feature type="domain" description="GST C-terminal" evidence="4">
    <location>
        <begin position="337"/>
        <end position="460"/>
    </location>
</feature>
<feature type="region of interest" description="Disordered" evidence="2">
    <location>
        <begin position="178"/>
        <end position="198"/>
    </location>
</feature>
<feature type="region of interest" description="Disordered" evidence="2">
    <location>
        <begin position="74"/>
        <end position="93"/>
    </location>
</feature>
<gene>
    <name evidence="5" type="ORF">EI97DRAFT_352216</name>
</gene>
<dbReference type="GO" id="GO:0045174">
    <property type="term" value="F:glutathione dehydrogenase (ascorbate) activity"/>
    <property type="evidence" value="ECO:0007669"/>
    <property type="project" value="UniProtKB-ARBA"/>
</dbReference>
<evidence type="ECO:0000259" key="3">
    <source>
        <dbReference type="PROSITE" id="PS50404"/>
    </source>
</evidence>
<dbReference type="Gene3D" id="1.20.1050.10">
    <property type="match status" value="1"/>
</dbReference>
<dbReference type="PRINTS" id="PR01625">
    <property type="entry name" value="GSTRNSFRASEO"/>
</dbReference>
<accession>A0A6A6JI15</accession>
<dbReference type="SFLD" id="SFLDS00019">
    <property type="entry name" value="Glutathione_Transferase_(cytos"/>
    <property type="match status" value="1"/>
</dbReference>
<dbReference type="InterPro" id="IPR036249">
    <property type="entry name" value="Thioredoxin-like_sf"/>
</dbReference>
<evidence type="ECO:0000259" key="4">
    <source>
        <dbReference type="PROSITE" id="PS50405"/>
    </source>
</evidence>
<dbReference type="CDD" id="cd00299">
    <property type="entry name" value="GST_C_family"/>
    <property type="match status" value="1"/>
</dbReference>
<dbReference type="RefSeq" id="XP_033653591.1">
    <property type="nucleotide sequence ID" value="XM_033794860.1"/>
</dbReference>
<dbReference type="GO" id="GO:0005737">
    <property type="term" value="C:cytoplasm"/>
    <property type="evidence" value="ECO:0007669"/>
    <property type="project" value="InterPro"/>
</dbReference>
<dbReference type="PROSITE" id="PS50404">
    <property type="entry name" value="GST_NTER"/>
    <property type="match status" value="1"/>
</dbReference>
<dbReference type="InterPro" id="IPR005442">
    <property type="entry name" value="GST_omega"/>
</dbReference>
<evidence type="ECO:0008006" key="7">
    <source>
        <dbReference type="Google" id="ProtNLM"/>
    </source>
</evidence>